<feature type="coiled-coil region" evidence="1">
    <location>
        <begin position="206"/>
        <end position="236"/>
    </location>
</feature>
<dbReference type="Proteomes" id="UP000627838">
    <property type="component" value="Unassembled WGS sequence"/>
</dbReference>
<feature type="transmembrane region" description="Helical" evidence="2">
    <location>
        <begin position="88"/>
        <end position="106"/>
    </location>
</feature>
<evidence type="ECO:0000256" key="2">
    <source>
        <dbReference type="SAM" id="Phobius"/>
    </source>
</evidence>
<keyword evidence="2" id="KW-0472">Membrane</keyword>
<organism evidence="3 4">
    <name type="scientific">Actinomadura algeriensis</name>
    <dbReference type="NCBI Taxonomy" id="1679523"/>
    <lineage>
        <taxon>Bacteria</taxon>
        <taxon>Bacillati</taxon>
        <taxon>Actinomycetota</taxon>
        <taxon>Actinomycetes</taxon>
        <taxon>Streptosporangiales</taxon>
        <taxon>Thermomonosporaceae</taxon>
        <taxon>Actinomadura</taxon>
    </lineage>
</organism>
<comment type="caution">
    <text evidence="3">The sequence shown here is derived from an EMBL/GenBank/DDBJ whole genome shotgun (WGS) entry which is preliminary data.</text>
</comment>
<protein>
    <recommendedName>
        <fullName evidence="5">Methyl-accepting chemotaxis protein</fullName>
    </recommendedName>
</protein>
<dbReference type="EMBL" id="JADBDZ010000001">
    <property type="protein sequence ID" value="MBE1537599.1"/>
    <property type="molecule type" value="Genomic_DNA"/>
</dbReference>
<sequence>MTVGRAAGQSDLFGSAEAAERLAALAAEPRMSPRADQLRGLAGALESGTGLERWAVIDLYAAFLRDDTVAEPDDPGGARGTAAAVRDLAPSVLIFMPIMLTWLGLFKATSAYRRSRGDADLAGMSFLEQWQTGFDGRLGGWFYFDRIALGTLLLICLLITVTVAEMAARRRSERAGARERTRLTRELAAALTAADLHLGRYRVDDASRVEEAARRLEDAAEEARRAGESAAELQRETNEAVARARAGFDRLERLAEALLAGDEAVRDATGKIGAAAAAVGGRVDALASATVSVAGAAAELTRASADGAELLGKAVEDAADRLRTAAAQDRAGLGDRIAEALDSGSTAIRAALDDWRTDGAIYSHRHEMTADHLGAVVGSVEELLLRMDGSIRELMDGTTASLGRLPGAVDALDEHARLSVAELQRTLTAATGEIRAELDRLLTGLPEADGRTAQVTAELARLRASMDALRDRLADGGRRRWFR</sequence>
<keyword evidence="1" id="KW-0175">Coiled coil</keyword>
<accession>A0ABR9K4P7</accession>
<keyword evidence="4" id="KW-1185">Reference proteome</keyword>
<name>A0ABR9K4P7_9ACTN</name>
<gene>
    <name evidence="3" type="ORF">H4W34_007432</name>
</gene>
<dbReference type="RefSeq" id="WP_192763448.1">
    <property type="nucleotide sequence ID" value="NZ_JADBDZ010000001.1"/>
</dbReference>
<evidence type="ECO:0000256" key="1">
    <source>
        <dbReference type="SAM" id="Coils"/>
    </source>
</evidence>
<proteinExistence type="predicted"/>
<evidence type="ECO:0000313" key="3">
    <source>
        <dbReference type="EMBL" id="MBE1537599.1"/>
    </source>
</evidence>
<keyword evidence="2" id="KW-1133">Transmembrane helix</keyword>
<evidence type="ECO:0000313" key="4">
    <source>
        <dbReference type="Proteomes" id="UP000627838"/>
    </source>
</evidence>
<evidence type="ECO:0008006" key="5">
    <source>
        <dbReference type="Google" id="ProtNLM"/>
    </source>
</evidence>
<reference evidence="3 4" key="1">
    <citation type="submission" date="2020-10" db="EMBL/GenBank/DDBJ databases">
        <title>Sequencing the genomes of 1000 actinobacteria strains.</title>
        <authorList>
            <person name="Klenk H.-P."/>
        </authorList>
    </citation>
    <scope>NUCLEOTIDE SEQUENCE [LARGE SCALE GENOMIC DNA]</scope>
    <source>
        <strain evidence="3 4">DSM 46744</strain>
    </source>
</reference>
<keyword evidence="2" id="KW-0812">Transmembrane</keyword>
<feature type="transmembrane region" description="Helical" evidence="2">
    <location>
        <begin position="147"/>
        <end position="168"/>
    </location>
</feature>